<organism evidence="2">
    <name type="scientific">uncultured Mycobacterium sp</name>
    <dbReference type="NCBI Taxonomy" id="171292"/>
    <lineage>
        <taxon>Bacteria</taxon>
        <taxon>Bacillati</taxon>
        <taxon>Actinomycetota</taxon>
        <taxon>Actinomycetes</taxon>
        <taxon>Mycobacteriales</taxon>
        <taxon>Mycobacteriaceae</taxon>
        <taxon>Mycobacterium</taxon>
        <taxon>environmental samples</taxon>
    </lineage>
</organism>
<gene>
    <name evidence="2" type="ORF">MHPYR_10383</name>
</gene>
<dbReference type="EMBL" id="FLQS01000001">
    <property type="protein sequence ID" value="SBS70924.1"/>
    <property type="molecule type" value="Genomic_DNA"/>
</dbReference>
<reference evidence="2" key="1">
    <citation type="submission" date="2016-03" db="EMBL/GenBank/DDBJ databases">
        <authorList>
            <person name="Ploux O."/>
        </authorList>
    </citation>
    <scope>NUCLEOTIDE SEQUENCE</scope>
    <source>
        <strain evidence="2">UC10</strain>
    </source>
</reference>
<accession>A0A1Y5NX35</accession>
<feature type="region of interest" description="Disordered" evidence="1">
    <location>
        <begin position="171"/>
        <end position="191"/>
    </location>
</feature>
<evidence type="ECO:0000256" key="1">
    <source>
        <dbReference type="SAM" id="MobiDB-lite"/>
    </source>
</evidence>
<protein>
    <submittedName>
        <fullName evidence="2">Uncharacterized protein</fullName>
    </submittedName>
</protein>
<evidence type="ECO:0000313" key="2">
    <source>
        <dbReference type="EMBL" id="SBS70924.1"/>
    </source>
</evidence>
<proteinExistence type="predicted"/>
<sequence>MKYDLDYLLTLPRSEVEHRTAAAAERAETRTQRAVAENRDFTAREVDLQRQDHDELTVLKQALTCLDQIESRGRDVDAAIELHRRGVESRSAEWQPTLLVSRANIEQHAAALSEGRPWGAVEMRSRVTAAADLGSAGGWATVAPAEPRHLISFANIPVSELSGRTAQVPQFAGPAGTPGVDESTDHPEYDDVTPVNLTAARYGRWSEVSALANQVDELIGLSAMHSWAISRSLDDLAVSAVEAAGALNSLGVSAGQIETHVREAILLVAATVFVAETNVVVVGTPADLAELTGVSPANATDLASYPVTFNGAKLYPTIAATPNVLTVFAPSAFRVFQSPLQSATQIDPQSGAYKFGSWLHSTGLAQTISGSAVWVGGS</sequence>
<name>A0A1Y5NX35_9MYCO</name>
<dbReference type="AlphaFoldDB" id="A0A1Y5NX35"/>